<keyword evidence="3" id="KW-1185">Reference proteome</keyword>
<proteinExistence type="inferred from homology"/>
<organism evidence="2 3">
    <name type="scientific">Haliovirga abyssi</name>
    <dbReference type="NCBI Taxonomy" id="2996794"/>
    <lineage>
        <taxon>Bacteria</taxon>
        <taxon>Fusobacteriati</taxon>
        <taxon>Fusobacteriota</taxon>
        <taxon>Fusobacteriia</taxon>
        <taxon>Fusobacteriales</taxon>
        <taxon>Haliovirgaceae</taxon>
        <taxon>Haliovirga</taxon>
    </lineage>
</organism>
<accession>A0AAU9DBZ1</accession>
<evidence type="ECO:0000313" key="3">
    <source>
        <dbReference type="Proteomes" id="UP001321582"/>
    </source>
</evidence>
<dbReference type="RefSeq" id="WP_307903669.1">
    <property type="nucleotide sequence ID" value="NZ_AP027059.1"/>
</dbReference>
<protein>
    <submittedName>
        <fullName evidence="2">TIGR00153 family protein</fullName>
    </submittedName>
</protein>
<dbReference type="PANTHER" id="PTHR36536:SF3">
    <property type="entry name" value="UPF0111 PROTEIN HI_1603"/>
    <property type="match status" value="1"/>
</dbReference>
<dbReference type="InterPro" id="IPR002727">
    <property type="entry name" value="DUF47"/>
</dbReference>
<dbReference type="InterPro" id="IPR038078">
    <property type="entry name" value="PhoU-like_sf"/>
</dbReference>
<evidence type="ECO:0000313" key="2">
    <source>
        <dbReference type="EMBL" id="BDU50815.1"/>
    </source>
</evidence>
<dbReference type="Proteomes" id="UP001321582">
    <property type="component" value="Chromosome"/>
</dbReference>
<dbReference type="Gene3D" id="1.20.58.220">
    <property type="entry name" value="Phosphate transport system protein phou homolog 2, domain 2"/>
    <property type="match status" value="1"/>
</dbReference>
<reference evidence="2 3" key="1">
    <citation type="submission" date="2022-11" db="EMBL/GenBank/DDBJ databases">
        <title>Haliovirga abyssi gen. nov., sp. nov., a mesophilic fermentative bacterium isolated from the Iheya North hydrothermal field and the proposal of Haliovirgaceae fam. nov.</title>
        <authorList>
            <person name="Miyazaki U."/>
            <person name="Tame A."/>
            <person name="Miyazaki J."/>
            <person name="Takai K."/>
            <person name="Sawayama S."/>
            <person name="Kitajima M."/>
            <person name="Okamoto A."/>
            <person name="Nakagawa S."/>
        </authorList>
    </citation>
    <scope>NUCLEOTIDE SEQUENCE [LARGE SCALE GENOMIC DNA]</scope>
    <source>
        <strain evidence="2 3">IC12</strain>
    </source>
</reference>
<comment type="similarity">
    <text evidence="1">Belongs to the UPF0111 family.</text>
</comment>
<dbReference type="SUPFAM" id="SSF109755">
    <property type="entry name" value="PhoU-like"/>
    <property type="match status" value="1"/>
</dbReference>
<name>A0AAU9DBZ1_9FUSO</name>
<gene>
    <name evidence="2" type="ORF">HLVA_13840</name>
</gene>
<dbReference type="InterPro" id="IPR018445">
    <property type="entry name" value="Put_Phosphate_transp_reg"/>
</dbReference>
<sequence>MIKFQSIFAKSPFTGMVEHIEKVELCLDELEKLLKLVGEGKSDQISEVSEKIYKYEHEADVVKDELRVTLSKNLLLPIDKGEILSILTAQDGIADVSEDIAKLFSLRKMEIPKELVEDYKKLTEAILKAAKDGIKTIKEINNLFEVGFKGPEVERVVKILKHLERKESLADDVGLDFTRKLLALEGKESPVAIYMWMRIIKVMGDLANISEKLSNRFRLILN</sequence>
<evidence type="ECO:0000256" key="1">
    <source>
        <dbReference type="ARBA" id="ARBA00008591"/>
    </source>
</evidence>
<dbReference type="KEGG" id="haby:HLVA_13840"/>
<dbReference type="EMBL" id="AP027059">
    <property type="protein sequence ID" value="BDU50815.1"/>
    <property type="molecule type" value="Genomic_DNA"/>
</dbReference>
<dbReference type="Pfam" id="PF01865">
    <property type="entry name" value="PhoU_div"/>
    <property type="match status" value="1"/>
</dbReference>
<dbReference type="NCBIfam" id="TIGR00153">
    <property type="entry name" value="TIGR00153 family protein"/>
    <property type="match status" value="1"/>
</dbReference>
<dbReference type="AlphaFoldDB" id="A0AAU9DBZ1"/>
<dbReference type="PANTHER" id="PTHR36536">
    <property type="entry name" value="UPF0111 PROTEIN HI_1603"/>
    <property type="match status" value="1"/>
</dbReference>